<evidence type="ECO:0000256" key="1">
    <source>
        <dbReference type="SAM" id="MobiDB-lite"/>
    </source>
</evidence>
<reference evidence="2 3" key="1">
    <citation type="journal article" date="2024" name="Plant J.">
        <title>Genome sequences and population genomics reveal climatic adaptation and genomic divergence between two closely related sweetgum species.</title>
        <authorList>
            <person name="Xu W.Q."/>
            <person name="Ren C.Q."/>
            <person name="Zhang X.Y."/>
            <person name="Comes H.P."/>
            <person name="Liu X.H."/>
            <person name="Li Y.G."/>
            <person name="Kettle C.J."/>
            <person name="Jalonen R."/>
            <person name="Gaisberger H."/>
            <person name="Ma Y.Z."/>
            <person name="Qiu Y.X."/>
        </authorList>
    </citation>
    <scope>NUCLEOTIDE SEQUENCE [LARGE SCALE GENOMIC DNA]</scope>
    <source>
        <strain evidence="2">Hangzhou</strain>
    </source>
</reference>
<gene>
    <name evidence="2" type="ORF">L1049_003274</name>
</gene>
<protein>
    <submittedName>
        <fullName evidence="2">Uncharacterized protein</fullName>
    </submittedName>
</protein>
<organism evidence="2 3">
    <name type="scientific">Liquidambar formosana</name>
    <name type="common">Formosan gum</name>
    <dbReference type="NCBI Taxonomy" id="63359"/>
    <lineage>
        <taxon>Eukaryota</taxon>
        <taxon>Viridiplantae</taxon>
        <taxon>Streptophyta</taxon>
        <taxon>Embryophyta</taxon>
        <taxon>Tracheophyta</taxon>
        <taxon>Spermatophyta</taxon>
        <taxon>Magnoliopsida</taxon>
        <taxon>eudicotyledons</taxon>
        <taxon>Gunneridae</taxon>
        <taxon>Pentapetalae</taxon>
        <taxon>Saxifragales</taxon>
        <taxon>Altingiaceae</taxon>
        <taxon>Liquidambar</taxon>
    </lineage>
</organism>
<feature type="region of interest" description="Disordered" evidence="1">
    <location>
        <begin position="89"/>
        <end position="126"/>
    </location>
</feature>
<keyword evidence="3" id="KW-1185">Reference proteome</keyword>
<name>A0AAP0R803_LIQFO</name>
<proteinExistence type="predicted"/>
<comment type="caution">
    <text evidence="2">The sequence shown here is derived from an EMBL/GenBank/DDBJ whole genome shotgun (WGS) entry which is preliminary data.</text>
</comment>
<dbReference type="Proteomes" id="UP001415857">
    <property type="component" value="Unassembled WGS sequence"/>
</dbReference>
<evidence type="ECO:0000313" key="2">
    <source>
        <dbReference type="EMBL" id="KAK9272895.1"/>
    </source>
</evidence>
<evidence type="ECO:0000313" key="3">
    <source>
        <dbReference type="Proteomes" id="UP001415857"/>
    </source>
</evidence>
<dbReference type="EMBL" id="JBBPBK010000013">
    <property type="protein sequence ID" value="KAK9272895.1"/>
    <property type="molecule type" value="Genomic_DNA"/>
</dbReference>
<sequence length="147" mass="17060">MSYDLFRWYKDEVTKTNPSSMVEIEYDSTFGRWVSRILFAPSEGQFERYIAGTPSSYKERMVKLLSECAYAPSTTSFNYKITQLLQKDRDKDYPNDGDVILPSSSKTQPGRPKKKRIPSKGEKTTQIRCGRYNKLGNHNKKTCKEHL</sequence>
<accession>A0AAP0R803</accession>
<dbReference type="AlphaFoldDB" id="A0AAP0R803"/>